<dbReference type="Gene3D" id="1.10.10.10">
    <property type="entry name" value="Winged helix-like DNA-binding domain superfamily/Winged helix DNA-binding domain"/>
    <property type="match status" value="1"/>
</dbReference>
<name>A0A9X1MRI4_9BACT</name>
<dbReference type="PROSITE" id="PS50995">
    <property type="entry name" value="HTH_MARR_2"/>
    <property type="match status" value="1"/>
</dbReference>
<comment type="caution">
    <text evidence="6">The sequence shown here is derived from an EMBL/GenBank/DDBJ whole genome shotgun (WGS) entry which is preliminary data.</text>
</comment>
<keyword evidence="7" id="KW-1185">Reference proteome</keyword>
<dbReference type="SUPFAM" id="SSF46785">
    <property type="entry name" value="Winged helix' DNA-binding domain"/>
    <property type="match status" value="1"/>
</dbReference>
<dbReference type="GO" id="GO:0003677">
    <property type="term" value="F:DNA binding"/>
    <property type="evidence" value="ECO:0007669"/>
    <property type="project" value="UniProtKB-KW"/>
</dbReference>
<dbReference type="InterPro" id="IPR000835">
    <property type="entry name" value="HTH_MarR-typ"/>
</dbReference>
<keyword evidence="3" id="KW-0804">Transcription</keyword>
<protein>
    <submittedName>
        <fullName evidence="6">MarR family transcriptional regulator</fullName>
    </submittedName>
</protein>
<dbReference type="Proteomes" id="UP001139103">
    <property type="component" value="Unassembled WGS sequence"/>
</dbReference>
<evidence type="ECO:0000259" key="5">
    <source>
        <dbReference type="PROSITE" id="PS50995"/>
    </source>
</evidence>
<evidence type="ECO:0000313" key="7">
    <source>
        <dbReference type="Proteomes" id="UP001139103"/>
    </source>
</evidence>
<dbReference type="RefSeq" id="WP_230223168.1">
    <property type="nucleotide sequence ID" value="NZ_JAJKFT010000010.1"/>
</dbReference>
<reference evidence="6" key="1">
    <citation type="submission" date="2021-11" db="EMBL/GenBank/DDBJ databases">
        <title>Genome sequence.</title>
        <authorList>
            <person name="Sun Q."/>
        </authorList>
    </citation>
    <scope>NUCLEOTIDE SEQUENCE</scope>
    <source>
        <strain evidence="6">JC732</strain>
    </source>
</reference>
<dbReference type="SMART" id="SM00347">
    <property type="entry name" value="HTH_MARR"/>
    <property type="match status" value="1"/>
</dbReference>
<feature type="domain" description="HTH marR-type" evidence="5">
    <location>
        <begin position="1"/>
        <end position="139"/>
    </location>
</feature>
<keyword evidence="2" id="KW-0238">DNA-binding</keyword>
<evidence type="ECO:0000256" key="3">
    <source>
        <dbReference type="ARBA" id="ARBA00023163"/>
    </source>
</evidence>
<keyword evidence="1" id="KW-0805">Transcription regulation</keyword>
<dbReference type="GO" id="GO:0003700">
    <property type="term" value="F:DNA-binding transcription factor activity"/>
    <property type="evidence" value="ECO:0007669"/>
    <property type="project" value="InterPro"/>
</dbReference>
<evidence type="ECO:0000313" key="6">
    <source>
        <dbReference type="EMBL" id="MCC9631314.1"/>
    </source>
</evidence>
<dbReference type="InterPro" id="IPR036390">
    <property type="entry name" value="WH_DNA-bd_sf"/>
</dbReference>
<dbReference type="PANTHER" id="PTHR42756">
    <property type="entry name" value="TRANSCRIPTIONAL REGULATOR, MARR"/>
    <property type="match status" value="1"/>
</dbReference>
<evidence type="ECO:0000256" key="1">
    <source>
        <dbReference type="ARBA" id="ARBA00023015"/>
    </source>
</evidence>
<accession>A0A9X1MRI4</accession>
<dbReference type="PANTHER" id="PTHR42756:SF1">
    <property type="entry name" value="TRANSCRIPTIONAL REPRESSOR OF EMRAB OPERON"/>
    <property type="match status" value="1"/>
</dbReference>
<dbReference type="EMBL" id="JAJKFT010000010">
    <property type="protein sequence ID" value="MCC9631314.1"/>
    <property type="molecule type" value="Genomic_DNA"/>
</dbReference>
<dbReference type="Pfam" id="PF01047">
    <property type="entry name" value="MarR"/>
    <property type="match status" value="1"/>
</dbReference>
<dbReference type="AlphaFoldDB" id="A0A9X1MRI4"/>
<dbReference type="PRINTS" id="PR00598">
    <property type="entry name" value="HTHMARR"/>
</dbReference>
<dbReference type="InterPro" id="IPR036388">
    <property type="entry name" value="WH-like_DNA-bd_sf"/>
</dbReference>
<proteinExistence type="predicted"/>
<evidence type="ECO:0000256" key="4">
    <source>
        <dbReference type="SAM" id="MobiDB-lite"/>
    </source>
</evidence>
<evidence type="ECO:0000256" key="2">
    <source>
        <dbReference type="ARBA" id="ARBA00023125"/>
    </source>
</evidence>
<gene>
    <name evidence="6" type="ORF">LOC68_23215</name>
</gene>
<feature type="region of interest" description="Disordered" evidence="4">
    <location>
        <begin position="143"/>
        <end position="171"/>
    </location>
</feature>
<sequence>MIRFDFEKSVGYWIFSTGHMLSRAMNEELSSHGITYRQWEVLAWLSYHGEITQSELAEQMRIEAPTLVGVIDRMERDGWITRETDPCDRRKKIIRATDKVQPVWEQMVNCALAVRARAIVGIPEEDLEVMRRTLSAMRDNMGENVLGPVPTNTLVAPTGPVKVGSETARVD</sequence>
<organism evidence="6 7">
    <name type="scientific">Blastopirellula sediminis</name>
    <dbReference type="NCBI Taxonomy" id="2894196"/>
    <lineage>
        <taxon>Bacteria</taxon>
        <taxon>Pseudomonadati</taxon>
        <taxon>Planctomycetota</taxon>
        <taxon>Planctomycetia</taxon>
        <taxon>Pirellulales</taxon>
        <taxon>Pirellulaceae</taxon>
        <taxon>Blastopirellula</taxon>
    </lineage>
</organism>